<sequence>MTITQTLTQKEFRNASMSILWSKIGVRIFTALFLVGMIIFPIISAFYTGNYQEIVSPLLFIVVFAVFINFTYKRAYTQNTDLQHPVSYTFKKNELIISGNSGKSTLELPLKKVHEFKHSFGLQQSKQVFYIISKAGLSEQELEFLRKMVN</sequence>
<reference evidence="2 3" key="1">
    <citation type="submission" date="2016-10" db="EMBL/GenBank/DDBJ databases">
        <authorList>
            <person name="de Groot N.N."/>
        </authorList>
    </citation>
    <scope>NUCLEOTIDE SEQUENCE [LARGE SCALE GENOMIC DNA]</scope>
    <source>
        <strain evidence="2 3">CGMCC 1.7005</strain>
    </source>
</reference>
<keyword evidence="1" id="KW-0472">Membrane</keyword>
<accession>A0A1I6XQY1</accession>
<keyword evidence="1" id="KW-0812">Transmembrane</keyword>
<evidence type="ECO:0008006" key="4">
    <source>
        <dbReference type="Google" id="ProtNLM"/>
    </source>
</evidence>
<feature type="transmembrane region" description="Helical" evidence="1">
    <location>
        <begin position="54"/>
        <end position="72"/>
    </location>
</feature>
<dbReference type="Proteomes" id="UP000236454">
    <property type="component" value="Unassembled WGS sequence"/>
</dbReference>
<evidence type="ECO:0000256" key="1">
    <source>
        <dbReference type="SAM" id="Phobius"/>
    </source>
</evidence>
<dbReference type="RefSeq" id="WP_139230209.1">
    <property type="nucleotide sequence ID" value="NZ_FPAS01000001.1"/>
</dbReference>
<name>A0A1I6XQY1_9FLAO</name>
<gene>
    <name evidence="2" type="ORF">SAMN05216474_0375</name>
</gene>
<organism evidence="2 3">
    <name type="scientific">Lishizhenia tianjinensis</name>
    <dbReference type="NCBI Taxonomy" id="477690"/>
    <lineage>
        <taxon>Bacteria</taxon>
        <taxon>Pseudomonadati</taxon>
        <taxon>Bacteroidota</taxon>
        <taxon>Flavobacteriia</taxon>
        <taxon>Flavobacteriales</taxon>
        <taxon>Crocinitomicaceae</taxon>
        <taxon>Lishizhenia</taxon>
    </lineage>
</organism>
<proteinExistence type="predicted"/>
<dbReference type="AlphaFoldDB" id="A0A1I6XQY1"/>
<keyword evidence="3" id="KW-1185">Reference proteome</keyword>
<evidence type="ECO:0000313" key="3">
    <source>
        <dbReference type="Proteomes" id="UP000236454"/>
    </source>
</evidence>
<dbReference type="EMBL" id="FPAS01000001">
    <property type="protein sequence ID" value="SFT40452.1"/>
    <property type="molecule type" value="Genomic_DNA"/>
</dbReference>
<protein>
    <recommendedName>
        <fullName evidence="4">YcxB-like protein</fullName>
    </recommendedName>
</protein>
<feature type="transmembrane region" description="Helical" evidence="1">
    <location>
        <begin position="24"/>
        <end position="48"/>
    </location>
</feature>
<evidence type="ECO:0000313" key="2">
    <source>
        <dbReference type="EMBL" id="SFT40452.1"/>
    </source>
</evidence>
<dbReference type="STRING" id="477690.SAMN05216474_0375"/>
<keyword evidence="1" id="KW-1133">Transmembrane helix</keyword>